<evidence type="ECO:0000259" key="13">
    <source>
        <dbReference type="Pfam" id="PF02782"/>
    </source>
</evidence>
<dbReference type="InterPro" id="IPR043129">
    <property type="entry name" value="ATPase_NBD"/>
</dbReference>
<comment type="caution">
    <text evidence="14">The sequence shown here is derived from an EMBL/GenBank/DDBJ whole genome shotgun (WGS) entry which is preliminary data.</text>
</comment>
<dbReference type="InterPro" id="IPR018181">
    <property type="entry name" value="Heat_shock_70_CS"/>
</dbReference>
<dbReference type="Gene3D" id="3.30.420.40">
    <property type="match status" value="2"/>
</dbReference>
<dbReference type="OrthoDB" id="9805576at2"/>
<sequence>MDKQYIISVDLGTSSCKTALFNGEGVMVGIASREHKTFFGENGAAEQDPNEWWRGACETIREVLWKAGISSQQIAVVGIDSQSSAMIPIGRDGEILHNAMIWTDRRAVMEKKWIDINVGQEILTQINGNRNDESNIAPKLMWFKNNCPKHYRHTYKILNAAGFLAYKLTGIFSCNLSEGGLTQLFDVEKGEWSGELVKACELDMDKLPLIYQCFDVVGNITAQAGDNTGLLMGTPVVAGAMDAVSCGLGCGITKEGDAFITGGTVTALGVCTNRPVRSGSLHVYHHIVPGTWCNMAGVDFGGGNYRWFRDKFMQEFNSDSVYEEMNRMAEKVKAGADKLLFLPTLVGQRCPQWDGSMKGVFFGISPNHGREHFLRAIMEGNALTVREIMELLGKEGAVAKKLRIAGGIAKSNIWMKIFAEVLARPLYLAECEEATAMGNMINAAYGAGILNSFQDGKKYLKFEPVSVEEANAEKYDRLYGIYTKLYPAMKEQFRELAALQL</sequence>
<accession>A0A4U8Q570</accession>
<evidence type="ECO:0000256" key="9">
    <source>
        <dbReference type="ARBA" id="ARBA00030945"/>
    </source>
</evidence>
<evidence type="ECO:0000256" key="6">
    <source>
        <dbReference type="ARBA" id="ARBA00022777"/>
    </source>
</evidence>
<gene>
    <name evidence="14" type="primary">xylB_2</name>
    <name evidence="14" type="ORF">DSM106044_03616</name>
</gene>
<reference evidence="14 15" key="1">
    <citation type="journal article" date="2019" name="Anaerobe">
        <title>Detection of Robinsoniella peoriensis in multiple bone samples of a trauma patient.</title>
        <authorList>
            <person name="Schrottner P."/>
            <person name="Hartwich K."/>
            <person name="Bunk B."/>
            <person name="Schober I."/>
            <person name="Helbig S."/>
            <person name="Rudolph W.W."/>
            <person name="Gunzer F."/>
        </authorList>
    </citation>
    <scope>NUCLEOTIDE SEQUENCE [LARGE SCALE GENOMIC DNA]</scope>
    <source>
        <strain evidence="14 15">DSM 106044</strain>
    </source>
</reference>
<dbReference type="RefSeq" id="WP_070041925.1">
    <property type="nucleotide sequence ID" value="NZ_CABMJZ010000092.1"/>
</dbReference>
<dbReference type="CDD" id="cd00366">
    <property type="entry name" value="ASKHA_NBD_FGGY"/>
    <property type="match status" value="1"/>
</dbReference>
<evidence type="ECO:0000313" key="14">
    <source>
        <dbReference type="EMBL" id="TLC99413.1"/>
    </source>
</evidence>
<dbReference type="EMBL" id="QGQD01000069">
    <property type="protein sequence ID" value="TLC99413.1"/>
    <property type="molecule type" value="Genomic_DNA"/>
</dbReference>
<keyword evidence="7" id="KW-0346">Stress response</keyword>
<evidence type="ECO:0000256" key="4">
    <source>
        <dbReference type="ARBA" id="ARBA00017249"/>
    </source>
</evidence>
<feature type="domain" description="Carbohydrate kinase FGGY N-terminal" evidence="12">
    <location>
        <begin position="5"/>
        <end position="249"/>
    </location>
</feature>
<evidence type="ECO:0000256" key="2">
    <source>
        <dbReference type="ARBA" id="ARBA00009156"/>
    </source>
</evidence>
<proteinExistence type="inferred from homology"/>
<evidence type="ECO:0000256" key="1">
    <source>
        <dbReference type="ARBA" id="ARBA00007381"/>
    </source>
</evidence>
<keyword evidence="15" id="KW-1185">Reference proteome</keyword>
<dbReference type="Proteomes" id="UP000306509">
    <property type="component" value="Unassembled WGS sequence"/>
</dbReference>
<name>A0A4U8Q570_9FIRM</name>
<evidence type="ECO:0000256" key="11">
    <source>
        <dbReference type="RuleBase" id="RU003733"/>
    </source>
</evidence>
<dbReference type="PROSITE" id="PS00445">
    <property type="entry name" value="FGGY_KINASES_2"/>
    <property type="match status" value="1"/>
</dbReference>
<keyword evidence="5 11" id="KW-0808">Transferase</keyword>
<dbReference type="InterPro" id="IPR018483">
    <property type="entry name" value="Carb_kinase_FGGY_CS"/>
</dbReference>
<dbReference type="PIRSF" id="PIRSF000538">
    <property type="entry name" value="GlpK"/>
    <property type="match status" value="1"/>
</dbReference>
<dbReference type="PANTHER" id="PTHR43095">
    <property type="entry name" value="SUGAR KINASE"/>
    <property type="match status" value="1"/>
</dbReference>
<dbReference type="GO" id="GO:0005975">
    <property type="term" value="P:carbohydrate metabolic process"/>
    <property type="evidence" value="ECO:0007669"/>
    <property type="project" value="InterPro"/>
</dbReference>
<evidence type="ECO:0000256" key="7">
    <source>
        <dbReference type="ARBA" id="ARBA00023016"/>
    </source>
</evidence>
<comment type="similarity">
    <text evidence="1">Belongs to the heat shock protein 70 family.</text>
</comment>
<dbReference type="STRING" id="180332.GCA_000797495_05631"/>
<dbReference type="InterPro" id="IPR018485">
    <property type="entry name" value="FGGY_C"/>
</dbReference>
<dbReference type="InterPro" id="IPR018484">
    <property type="entry name" value="FGGY_N"/>
</dbReference>
<keyword evidence="6 11" id="KW-0418">Kinase</keyword>
<evidence type="ECO:0000256" key="5">
    <source>
        <dbReference type="ARBA" id="ARBA00022679"/>
    </source>
</evidence>
<dbReference type="AlphaFoldDB" id="A0A4U8Q570"/>
<evidence type="ECO:0000256" key="3">
    <source>
        <dbReference type="ARBA" id="ARBA00014415"/>
    </source>
</evidence>
<evidence type="ECO:0000313" key="15">
    <source>
        <dbReference type="Proteomes" id="UP000306509"/>
    </source>
</evidence>
<dbReference type="InterPro" id="IPR000577">
    <property type="entry name" value="Carb_kinase_FGGY"/>
</dbReference>
<dbReference type="SUPFAM" id="SSF53067">
    <property type="entry name" value="Actin-like ATPase domain"/>
    <property type="match status" value="2"/>
</dbReference>
<dbReference type="GO" id="GO:0016773">
    <property type="term" value="F:phosphotransferase activity, alcohol group as acceptor"/>
    <property type="evidence" value="ECO:0007669"/>
    <property type="project" value="InterPro"/>
</dbReference>
<organism evidence="14 15">
    <name type="scientific">Robinsoniella peoriensis</name>
    <dbReference type="NCBI Taxonomy" id="180332"/>
    <lineage>
        <taxon>Bacteria</taxon>
        <taxon>Bacillati</taxon>
        <taxon>Bacillota</taxon>
        <taxon>Clostridia</taxon>
        <taxon>Lachnospirales</taxon>
        <taxon>Lachnospiraceae</taxon>
        <taxon>Robinsoniella</taxon>
    </lineage>
</organism>
<dbReference type="Pfam" id="PF00370">
    <property type="entry name" value="FGGY_N"/>
    <property type="match status" value="1"/>
</dbReference>
<protein>
    <recommendedName>
        <fullName evidence="3">Chaperone protein DnaK</fullName>
    </recommendedName>
    <alternativeName>
        <fullName evidence="4">Chaperone protein dnaK</fullName>
    </alternativeName>
    <alternativeName>
        <fullName evidence="10">HSP70</fullName>
    </alternativeName>
    <alternativeName>
        <fullName evidence="9">Heat shock 70 kDa protein</fullName>
    </alternativeName>
    <alternativeName>
        <fullName evidence="8">Heat shock protein 70</fullName>
    </alternativeName>
</protein>
<evidence type="ECO:0000256" key="8">
    <source>
        <dbReference type="ARBA" id="ARBA00030019"/>
    </source>
</evidence>
<dbReference type="PROSITE" id="PS00297">
    <property type="entry name" value="HSP70_1"/>
    <property type="match status" value="1"/>
</dbReference>
<dbReference type="InterPro" id="IPR050406">
    <property type="entry name" value="FGGY_Carb_Kinase"/>
</dbReference>
<dbReference type="GO" id="GO:0016301">
    <property type="term" value="F:kinase activity"/>
    <property type="evidence" value="ECO:0007669"/>
    <property type="project" value="UniProtKB-KW"/>
</dbReference>
<feature type="domain" description="Carbohydrate kinase FGGY C-terminal" evidence="13">
    <location>
        <begin position="259"/>
        <end position="446"/>
    </location>
</feature>
<comment type="similarity">
    <text evidence="2 11">Belongs to the FGGY kinase family.</text>
</comment>
<dbReference type="PANTHER" id="PTHR43095:SF5">
    <property type="entry name" value="XYLULOSE KINASE"/>
    <property type="match status" value="1"/>
</dbReference>
<dbReference type="Pfam" id="PF02782">
    <property type="entry name" value="FGGY_C"/>
    <property type="match status" value="1"/>
</dbReference>
<evidence type="ECO:0000259" key="12">
    <source>
        <dbReference type="Pfam" id="PF00370"/>
    </source>
</evidence>
<evidence type="ECO:0000256" key="10">
    <source>
        <dbReference type="ARBA" id="ARBA00033103"/>
    </source>
</evidence>